<dbReference type="InterPro" id="IPR000209">
    <property type="entry name" value="Peptidase_S8/S53_dom"/>
</dbReference>
<name>A0A9W8YWY1_9PLEO</name>
<dbReference type="FunFam" id="3.40.50.200:FF:000014">
    <property type="entry name" value="Proteinase K"/>
    <property type="match status" value="1"/>
</dbReference>
<dbReference type="PROSITE" id="PS00136">
    <property type="entry name" value="SUBTILASE_ASP"/>
    <property type="match status" value="1"/>
</dbReference>
<keyword evidence="3 8" id="KW-0732">Signal</keyword>
<keyword evidence="4 6" id="KW-0378">Hydrolase</keyword>
<dbReference type="Pfam" id="PF05922">
    <property type="entry name" value="Inhibitor_I9"/>
    <property type="match status" value="1"/>
</dbReference>
<keyword evidence="2 6" id="KW-0645">Protease</keyword>
<dbReference type="PROSITE" id="PS00137">
    <property type="entry name" value="SUBTILASE_HIS"/>
    <property type="match status" value="1"/>
</dbReference>
<dbReference type="PROSITE" id="PS51892">
    <property type="entry name" value="SUBTILASE"/>
    <property type="match status" value="1"/>
</dbReference>
<feature type="active site" description="Charge relay system" evidence="6">
    <location>
        <position position="164"/>
    </location>
</feature>
<comment type="similarity">
    <text evidence="1 6 7">Belongs to the peptidase S8 family.</text>
</comment>
<evidence type="ECO:0000256" key="1">
    <source>
        <dbReference type="ARBA" id="ARBA00011073"/>
    </source>
</evidence>
<dbReference type="PRINTS" id="PR00723">
    <property type="entry name" value="SUBTILISIN"/>
</dbReference>
<sequence length="405" mass="41429">MPTMQFSAIVTLMVAAGVFSVPVAMPESAPLLEARQGTPIPGKYIVKMKDSGLNIDTTYVVLKLLKGSADQIYNIGSFQGFAAEMSESVVNILRRLPSVEYVEKDAIVQVSWAAEEAEIVEKRAPVSQVATSWGLGRISNIDPGNSIYTYDDSAGSNTCSYVIDTGIYTAHPEFEGRAMFLANFAGDGSNNDGYGHGTHVAGTVGSKTYGVAKKTKLYSIKVLSNSGSGSISGVMAGINFAANDAKSRGCAKGAVANLSLAASMSAALNTAVARAVATGLFVVAGAGNAATDANNTSPASAPTAFTVGATDISDKFASFSNFGPSVDILAPGVSILSTSNTGGTQIKSGTSMATPHVAGLAAYLLSLEGKKSPSDLAARITALAQKGKITGVPAGTSNLLISNRV</sequence>
<dbReference type="Proteomes" id="UP001140510">
    <property type="component" value="Unassembled WGS sequence"/>
</dbReference>
<dbReference type="OrthoDB" id="206201at2759"/>
<dbReference type="AlphaFoldDB" id="A0A9W8YWY1"/>
<feature type="chain" id="PRO_5040737674" evidence="8">
    <location>
        <begin position="21"/>
        <end position="405"/>
    </location>
</feature>
<feature type="domain" description="Inhibitor I9" evidence="10">
    <location>
        <begin position="67"/>
        <end position="110"/>
    </location>
</feature>
<dbReference type="Gene3D" id="3.40.50.200">
    <property type="entry name" value="Peptidase S8/S53 domain"/>
    <property type="match status" value="1"/>
</dbReference>
<dbReference type="InterPro" id="IPR037045">
    <property type="entry name" value="S8pro/Inhibitor_I9_sf"/>
</dbReference>
<dbReference type="InterPro" id="IPR023827">
    <property type="entry name" value="Peptidase_S8_Asp-AS"/>
</dbReference>
<dbReference type="PROSITE" id="PS00138">
    <property type="entry name" value="SUBTILASE_SER"/>
    <property type="match status" value="1"/>
</dbReference>
<accession>A0A9W8YWY1</accession>
<dbReference type="Pfam" id="PF00082">
    <property type="entry name" value="Peptidase_S8"/>
    <property type="match status" value="1"/>
</dbReference>
<evidence type="ECO:0000256" key="5">
    <source>
        <dbReference type="ARBA" id="ARBA00022825"/>
    </source>
</evidence>
<evidence type="ECO:0000256" key="3">
    <source>
        <dbReference type="ARBA" id="ARBA00022729"/>
    </source>
</evidence>
<organism evidence="11 12">
    <name type="scientific">Didymella pomorum</name>
    <dbReference type="NCBI Taxonomy" id="749634"/>
    <lineage>
        <taxon>Eukaryota</taxon>
        <taxon>Fungi</taxon>
        <taxon>Dikarya</taxon>
        <taxon>Ascomycota</taxon>
        <taxon>Pezizomycotina</taxon>
        <taxon>Dothideomycetes</taxon>
        <taxon>Pleosporomycetidae</taxon>
        <taxon>Pleosporales</taxon>
        <taxon>Pleosporineae</taxon>
        <taxon>Didymellaceae</taxon>
        <taxon>Didymella</taxon>
    </lineage>
</organism>
<keyword evidence="5 6" id="KW-0720">Serine protease</keyword>
<evidence type="ECO:0000259" key="9">
    <source>
        <dbReference type="Pfam" id="PF00082"/>
    </source>
</evidence>
<evidence type="ECO:0000313" key="11">
    <source>
        <dbReference type="EMBL" id="KAJ4392876.1"/>
    </source>
</evidence>
<reference evidence="11" key="1">
    <citation type="submission" date="2022-10" db="EMBL/GenBank/DDBJ databases">
        <title>Tapping the CABI collections for fungal endophytes: first genome assemblies for Collariella, Neodidymelliopsis, Ascochyta clinopodiicola, Didymella pomorum, Didymosphaeria variabile, Neocosmospora piperis and Neocucurbitaria cava.</title>
        <authorList>
            <person name="Hill R."/>
        </authorList>
    </citation>
    <scope>NUCLEOTIDE SEQUENCE</scope>
    <source>
        <strain evidence="11">IMI 355091</strain>
    </source>
</reference>
<dbReference type="InterPro" id="IPR034193">
    <property type="entry name" value="PCSK9_ProteinaseK-like"/>
</dbReference>
<dbReference type="InterPro" id="IPR015500">
    <property type="entry name" value="Peptidase_S8_subtilisin-rel"/>
</dbReference>
<feature type="active site" description="Charge relay system" evidence="6">
    <location>
        <position position="351"/>
    </location>
</feature>
<dbReference type="CDD" id="cd04077">
    <property type="entry name" value="Peptidases_S8_PCSK9_ProteinaseK_like"/>
    <property type="match status" value="1"/>
</dbReference>
<evidence type="ECO:0000256" key="7">
    <source>
        <dbReference type="RuleBase" id="RU003355"/>
    </source>
</evidence>
<dbReference type="GO" id="GO:0006508">
    <property type="term" value="P:proteolysis"/>
    <property type="evidence" value="ECO:0007669"/>
    <property type="project" value="UniProtKB-KW"/>
</dbReference>
<dbReference type="InterPro" id="IPR010259">
    <property type="entry name" value="S8pro/Inhibitor_I9"/>
</dbReference>
<dbReference type="GO" id="GO:0005576">
    <property type="term" value="C:extracellular region"/>
    <property type="evidence" value="ECO:0007669"/>
    <property type="project" value="UniProtKB-ARBA"/>
</dbReference>
<dbReference type="InterPro" id="IPR036852">
    <property type="entry name" value="Peptidase_S8/S53_dom_sf"/>
</dbReference>
<protein>
    <submittedName>
        <fullName evidence="11">Uncharacterized protein</fullName>
    </submittedName>
</protein>
<evidence type="ECO:0000259" key="10">
    <source>
        <dbReference type="Pfam" id="PF05922"/>
    </source>
</evidence>
<dbReference type="SUPFAM" id="SSF52743">
    <property type="entry name" value="Subtilisin-like"/>
    <property type="match status" value="1"/>
</dbReference>
<evidence type="ECO:0000313" key="12">
    <source>
        <dbReference type="Proteomes" id="UP001140510"/>
    </source>
</evidence>
<dbReference type="EMBL" id="JAPEVA010000196">
    <property type="protein sequence ID" value="KAJ4392876.1"/>
    <property type="molecule type" value="Genomic_DNA"/>
</dbReference>
<dbReference type="Gene3D" id="3.30.70.80">
    <property type="entry name" value="Peptidase S8 propeptide/proteinase inhibitor I9"/>
    <property type="match status" value="1"/>
</dbReference>
<evidence type="ECO:0000256" key="8">
    <source>
        <dbReference type="SAM" id="SignalP"/>
    </source>
</evidence>
<proteinExistence type="inferred from homology"/>
<dbReference type="SUPFAM" id="SSF54897">
    <property type="entry name" value="Protease propeptides/inhibitors"/>
    <property type="match status" value="1"/>
</dbReference>
<dbReference type="GO" id="GO:0004252">
    <property type="term" value="F:serine-type endopeptidase activity"/>
    <property type="evidence" value="ECO:0007669"/>
    <property type="project" value="UniProtKB-UniRule"/>
</dbReference>
<dbReference type="InterPro" id="IPR023828">
    <property type="entry name" value="Peptidase_S8_Ser-AS"/>
</dbReference>
<gene>
    <name evidence="11" type="ORF">N0V91_011210</name>
</gene>
<comment type="caution">
    <text evidence="11">The sequence shown here is derived from an EMBL/GenBank/DDBJ whole genome shotgun (WGS) entry which is preliminary data.</text>
</comment>
<feature type="signal peptide" evidence="8">
    <location>
        <begin position="1"/>
        <end position="20"/>
    </location>
</feature>
<dbReference type="InterPro" id="IPR022398">
    <property type="entry name" value="Peptidase_S8_His-AS"/>
</dbReference>
<feature type="active site" description="Charge relay system" evidence="6">
    <location>
        <position position="196"/>
    </location>
</feature>
<dbReference type="PANTHER" id="PTHR43806:SF58">
    <property type="entry name" value="ALKALINE PROTEASE 1-RELATED"/>
    <property type="match status" value="1"/>
</dbReference>
<evidence type="ECO:0000256" key="2">
    <source>
        <dbReference type="ARBA" id="ARBA00022670"/>
    </source>
</evidence>
<feature type="domain" description="Peptidase S8/S53" evidence="9">
    <location>
        <begin position="162"/>
        <end position="389"/>
    </location>
</feature>
<keyword evidence="12" id="KW-1185">Reference proteome</keyword>
<dbReference type="InterPro" id="IPR050131">
    <property type="entry name" value="Peptidase_S8_subtilisin-like"/>
</dbReference>
<evidence type="ECO:0000256" key="4">
    <source>
        <dbReference type="ARBA" id="ARBA00022801"/>
    </source>
</evidence>
<dbReference type="PANTHER" id="PTHR43806">
    <property type="entry name" value="PEPTIDASE S8"/>
    <property type="match status" value="1"/>
</dbReference>
<evidence type="ECO:0000256" key="6">
    <source>
        <dbReference type="PROSITE-ProRule" id="PRU01240"/>
    </source>
</evidence>